<evidence type="ECO:0000313" key="2">
    <source>
        <dbReference type="EMBL" id="CUA68250.1"/>
    </source>
</evidence>
<evidence type="ECO:0000259" key="1">
    <source>
        <dbReference type="Pfam" id="PF10213"/>
    </source>
</evidence>
<dbReference type="Proteomes" id="UP000044841">
    <property type="component" value="Unassembled WGS sequence"/>
</dbReference>
<name>A0A0K6FPQ2_9AGAM</name>
<dbReference type="Pfam" id="PF10213">
    <property type="entry name" value="MRP-S28"/>
    <property type="match status" value="1"/>
</dbReference>
<gene>
    <name evidence="2" type="ORF">RSOLAG22IIIB_07780</name>
</gene>
<dbReference type="AlphaFoldDB" id="A0A0K6FPQ2"/>
<organism evidence="2 3">
    <name type="scientific">Rhizoctonia solani</name>
    <dbReference type="NCBI Taxonomy" id="456999"/>
    <lineage>
        <taxon>Eukaryota</taxon>
        <taxon>Fungi</taxon>
        <taxon>Dikarya</taxon>
        <taxon>Basidiomycota</taxon>
        <taxon>Agaricomycotina</taxon>
        <taxon>Agaricomycetes</taxon>
        <taxon>Cantharellales</taxon>
        <taxon>Ceratobasidiaceae</taxon>
        <taxon>Rhizoctonia</taxon>
    </lineage>
</organism>
<dbReference type="PANTHER" id="PTHR13490:SF0">
    <property type="entry name" value="SMALL RIBOSOMAL SUBUNIT PROTEIN MS35"/>
    <property type="match status" value="1"/>
</dbReference>
<dbReference type="InterPro" id="IPR019349">
    <property type="entry name" value="Ribosomal_mS35_mit"/>
</dbReference>
<dbReference type="GO" id="GO:0003735">
    <property type="term" value="F:structural constituent of ribosome"/>
    <property type="evidence" value="ECO:0007669"/>
    <property type="project" value="InterPro"/>
</dbReference>
<keyword evidence="3" id="KW-1185">Reference proteome</keyword>
<sequence>MSLTPLGRRLFSTSLPTLAVSRRAVKNKWDIAKIGPDVGNDPTSMGHRLIRERRELLHYLRLIEYDVPRLSRFRKSFQPPSSQYPLSIRTFTYGGEPHAAEHKAILVAPVSQIGLKSPEAIHKFKLLAGVRWSEVAPRDAGFSQGEVGDPSFAEHGYIKISSEHFPEVRMNAKWCSDMLDDLINQANDSSKDSFSDLPLDTRHLISQKSKRRQGGHSFGQTRRATIQDFPQEWLHANV</sequence>
<feature type="domain" description="Small ribosomal subunit protein mS35 mitochondrial conserved" evidence="1">
    <location>
        <begin position="76"/>
        <end position="233"/>
    </location>
</feature>
<dbReference type="GO" id="GO:0032543">
    <property type="term" value="P:mitochondrial translation"/>
    <property type="evidence" value="ECO:0007669"/>
    <property type="project" value="InterPro"/>
</dbReference>
<proteinExistence type="predicted"/>
<protein>
    <recommendedName>
        <fullName evidence="1">Small ribosomal subunit protein mS35 mitochondrial conserved domain-containing protein</fullName>
    </recommendedName>
</protein>
<dbReference type="InterPro" id="IPR039848">
    <property type="entry name" value="Ribosomal_mS35_mt"/>
</dbReference>
<dbReference type="EMBL" id="CYGV01000347">
    <property type="protein sequence ID" value="CUA68250.1"/>
    <property type="molecule type" value="Genomic_DNA"/>
</dbReference>
<accession>A0A0K6FPQ2</accession>
<dbReference type="PANTHER" id="PTHR13490">
    <property type="entry name" value="MITOCHONDRIAL 28S RIBOSOMAL PROTEIN S28"/>
    <property type="match status" value="1"/>
</dbReference>
<reference evidence="2 3" key="1">
    <citation type="submission" date="2015-07" db="EMBL/GenBank/DDBJ databases">
        <authorList>
            <person name="Noorani M."/>
        </authorList>
    </citation>
    <scope>NUCLEOTIDE SEQUENCE [LARGE SCALE GENOMIC DNA]</scope>
    <source>
        <strain evidence="2">BBA 69670</strain>
    </source>
</reference>
<dbReference type="GO" id="GO:0005763">
    <property type="term" value="C:mitochondrial small ribosomal subunit"/>
    <property type="evidence" value="ECO:0007669"/>
    <property type="project" value="TreeGrafter"/>
</dbReference>
<evidence type="ECO:0000313" key="3">
    <source>
        <dbReference type="Proteomes" id="UP000044841"/>
    </source>
</evidence>